<proteinExistence type="predicted"/>
<reference evidence="1 2" key="1">
    <citation type="journal article" date="2022" name="Genome Biol. Evol.">
        <title>The Spruce Budworm Genome: Reconstructing the Evolutionary History of Antifreeze Proteins.</title>
        <authorList>
            <person name="Beliveau C."/>
            <person name="Gagne P."/>
            <person name="Picq S."/>
            <person name="Vernygora O."/>
            <person name="Keeling C.I."/>
            <person name="Pinkney K."/>
            <person name="Doucet D."/>
            <person name="Wen F."/>
            <person name="Johnston J.S."/>
            <person name="Maaroufi H."/>
            <person name="Boyle B."/>
            <person name="Laroche J."/>
            <person name="Dewar K."/>
            <person name="Juretic N."/>
            <person name="Blackburn G."/>
            <person name="Nisole A."/>
            <person name="Brunet B."/>
            <person name="Brandao M."/>
            <person name="Lumley L."/>
            <person name="Duan J."/>
            <person name="Quan G."/>
            <person name="Lucarotti C.J."/>
            <person name="Roe A.D."/>
            <person name="Sperling F.A.H."/>
            <person name="Levesque R.C."/>
            <person name="Cusson M."/>
        </authorList>
    </citation>
    <scope>NUCLEOTIDE SEQUENCE [LARGE SCALE GENOMIC DNA]</scope>
    <source>
        <strain evidence="1">Glfc:IPQL:Cfum</strain>
    </source>
</reference>
<comment type="caution">
    <text evidence="1">The sequence shown here is derived from an EMBL/GenBank/DDBJ whole genome shotgun (WGS) entry which is preliminary data.</text>
</comment>
<dbReference type="EMBL" id="CM046111">
    <property type="protein sequence ID" value="KAI8425004.1"/>
    <property type="molecule type" value="Genomic_DNA"/>
</dbReference>
<keyword evidence="2" id="KW-1185">Reference proteome</keyword>
<protein>
    <submittedName>
        <fullName evidence="1">Uncharacterized protein</fullName>
    </submittedName>
</protein>
<accession>A0ACC0JLS5</accession>
<name>A0ACC0JLS5_CHOFU</name>
<gene>
    <name evidence="1" type="ORF">MSG28_006891</name>
</gene>
<sequence>MASYNVEGTYLMVDESPNISRSAIFANEHLIGVCFSTQKDIKELKNHVTADVFGVPLPFIGVDGGSVCDKLQTEAGEKAACPLTAGTTYVYKDSFPVLELYPSIEVKVHWALQDLGKDITCFEVPARIK</sequence>
<evidence type="ECO:0000313" key="1">
    <source>
        <dbReference type="EMBL" id="KAI8425004.1"/>
    </source>
</evidence>
<organism evidence="1 2">
    <name type="scientific">Choristoneura fumiferana</name>
    <name type="common">Spruce budworm moth</name>
    <name type="synonym">Archips fumiferana</name>
    <dbReference type="NCBI Taxonomy" id="7141"/>
    <lineage>
        <taxon>Eukaryota</taxon>
        <taxon>Metazoa</taxon>
        <taxon>Ecdysozoa</taxon>
        <taxon>Arthropoda</taxon>
        <taxon>Hexapoda</taxon>
        <taxon>Insecta</taxon>
        <taxon>Pterygota</taxon>
        <taxon>Neoptera</taxon>
        <taxon>Endopterygota</taxon>
        <taxon>Lepidoptera</taxon>
        <taxon>Glossata</taxon>
        <taxon>Ditrysia</taxon>
        <taxon>Tortricoidea</taxon>
        <taxon>Tortricidae</taxon>
        <taxon>Tortricinae</taxon>
        <taxon>Choristoneura</taxon>
    </lineage>
</organism>
<dbReference type="Proteomes" id="UP001064048">
    <property type="component" value="Chromosome 11"/>
</dbReference>
<evidence type="ECO:0000313" key="2">
    <source>
        <dbReference type="Proteomes" id="UP001064048"/>
    </source>
</evidence>